<dbReference type="AlphaFoldDB" id="A0A518K595"/>
<dbReference type="Pfam" id="PF00903">
    <property type="entry name" value="Glyoxalase"/>
    <property type="match status" value="1"/>
</dbReference>
<proteinExistence type="predicted"/>
<dbReference type="EMBL" id="CP036349">
    <property type="protein sequence ID" value="QDV72972.1"/>
    <property type="molecule type" value="Genomic_DNA"/>
</dbReference>
<dbReference type="Gene3D" id="3.30.720.110">
    <property type="match status" value="1"/>
</dbReference>
<evidence type="ECO:0000259" key="1">
    <source>
        <dbReference type="PROSITE" id="PS51819"/>
    </source>
</evidence>
<evidence type="ECO:0000313" key="3">
    <source>
        <dbReference type="Proteomes" id="UP000316426"/>
    </source>
</evidence>
<dbReference type="RefSeq" id="WP_145109161.1">
    <property type="nucleotide sequence ID" value="NZ_CP036349.1"/>
</dbReference>
<name>A0A518K595_9BACT</name>
<evidence type="ECO:0000313" key="2">
    <source>
        <dbReference type="EMBL" id="QDV72972.1"/>
    </source>
</evidence>
<reference evidence="2 3" key="1">
    <citation type="submission" date="2019-02" db="EMBL/GenBank/DDBJ databases">
        <title>Deep-cultivation of Planctomycetes and their phenomic and genomic characterization uncovers novel biology.</title>
        <authorList>
            <person name="Wiegand S."/>
            <person name="Jogler M."/>
            <person name="Boedeker C."/>
            <person name="Pinto D."/>
            <person name="Vollmers J."/>
            <person name="Rivas-Marin E."/>
            <person name="Kohn T."/>
            <person name="Peeters S.H."/>
            <person name="Heuer A."/>
            <person name="Rast P."/>
            <person name="Oberbeckmann S."/>
            <person name="Bunk B."/>
            <person name="Jeske O."/>
            <person name="Meyerdierks A."/>
            <person name="Storesund J.E."/>
            <person name="Kallscheuer N."/>
            <person name="Luecker S."/>
            <person name="Lage O.M."/>
            <person name="Pohl T."/>
            <person name="Merkel B.J."/>
            <person name="Hornburger P."/>
            <person name="Mueller R.-W."/>
            <person name="Bruemmer F."/>
            <person name="Labrenz M."/>
            <person name="Spormann A.M."/>
            <person name="Op den Camp H."/>
            <person name="Overmann J."/>
            <person name="Amann R."/>
            <person name="Jetten M.S.M."/>
            <person name="Mascher T."/>
            <person name="Medema M.H."/>
            <person name="Devos D.P."/>
            <person name="Kaster A.-K."/>
            <person name="Ovreas L."/>
            <person name="Rohde M."/>
            <person name="Galperin M.Y."/>
            <person name="Jogler C."/>
        </authorList>
    </citation>
    <scope>NUCLEOTIDE SEQUENCE [LARGE SCALE GENOMIC DNA]</scope>
    <source>
        <strain evidence="2 3">Spa11</strain>
    </source>
</reference>
<dbReference type="Proteomes" id="UP000316426">
    <property type="component" value="Chromosome"/>
</dbReference>
<sequence length="123" mass="13277">MTPAGYTTVSPYLIVTDAPAHQRFLQTVLGAELIRSMPREDGSVMHSELQIGDSLVMLADATEGWPASPAHLHVFVDDVDAVYAQALASGAKEVMPPVQKGDTDKRGGFLLNGVTWWVATRVE</sequence>
<dbReference type="PANTHER" id="PTHR34109:SF1">
    <property type="entry name" value="VOC DOMAIN-CONTAINING PROTEIN"/>
    <property type="match status" value="1"/>
</dbReference>
<dbReference type="Gene3D" id="3.30.720.120">
    <property type="match status" value="1"/>
</dbReference>
<dbReference type="InterPro" id="IPR029068">
    <property type="entry name" value="Glyas_Bleomycin-R_OHBP_Dase"/>
</dbReference>
<gene>
    <name evidence="2" type="ORF">Spa11_11590</name>
</gene>
<dbReference type="CDD" id="cd07246">
    <property type="entry name" value="VOC_like"/>
    <property type="match status" value="1"/>
</dbReference>
<dbReference type="InterPro" id="IPR004360">
    <property type="entry name" value="Glyas_Fos-R_dOase_dom"/>
</dbReference>
<dbReference type="KEGG" id="bmei:Spa11_11590"/>
<dbReference type="PANTHER" id="PTHR34109">
    <property type="entry name" value="BNAUNNG04460D PROTEIN-RELATED"/>
    <property type="match status" value="1"/>
</dbReference>
<keyword evidence="3" id="KW-1185">Reference proteome</keyword>
<feature type="domain" description="VOC" evidence="1">
    <location>
        <begin position="5"/>
        <end position="123"/>
    </location>
</feature>
<dbReference type="PROSITE" id="PS51819">
    <property type="entry name" value="VOC"/>
    <property type="match status" value="1"/>
</dbReference>
<accession>A0A518K595</accession>
<organism evidence="2 3">
    <name type="scientific">Botrimarina mediterranea</name>
    <dbReference type="NCBI Taxonomy" id="2528022"/>
    <lineage>
        <taxon>Bacteria</taxon>
        <taxon>Pseudomonadati</taxon>
        <taxon>Planctomycetota</taxon>
        <taxon>Planctomycetia</taxon>
        <taxon>Pirellulales</taxon>
        <taxon>Lacipirellulaceae</taxon>
        <taxon>Botrimarina</taxon>
    </lineage>
</organism>
<dbReference type="InterPro" id="IPR037523">
    <property type="entry name" value="VOC_core"/>
</dbReference>
<dbReference type="SUPFAM" id="SSF54593">
    <property type="entry name" value="Glyoxalase/Bleomycin resistance protein/Dihydroxybiphenyl dioxygenase"/>
    <property type="match status" value="1"/>
</dbReference>
<protein>
    <submittedName>
        <fullName evidence="2">Glyoxalase-like domain protein</fullName>
    </submittedName>
</protein>